<feature type="non-terminal residue" evidence="2">
    <location>
        <position position="1"/>
    </location>
</feature>
<evidence type="ECO:0000313" key="3">
    <source>
        <dbReference type="Proteomes" id="UP000075809"/>
    </source>
</evidence>
<dbReference type="PANTHER" id="PTHR47331">
    <property type="entry name" value="PHD-TYPE DOMAIN-CONTAINING PROTEIN"/>
    <property type="match status" value="1"/>
</dbReference>
<evidence type="ECO:0000313" key="2">
    <source>
        <dbReference type="EMBL" id="KYQ50761.1"/>
    </source>
</evidence>
<evidence type="ECO:0000256" key="1">
    <source>
        <dbReference type="SAM" id="MobiDB-lite"/>
    </source>
</evidence>
<keyword evidence="3" id="KW-1185">Reference proteome</keyword>
<dbReference type="AlphaFoldDB" id="A0A151WSJ3"/>
<dbReference type="EMBL" id="KQ982776">
    <property type="protein sequence ID" value="KYQ50761.1"/>
    <property type="molecule type" value="Genomic_DNA"/>
</dbReference>
<dbReference type="Pfam" id="PF03564">
    <property type="entry name" value="DUF1759"/>
    <property type="match status" value="1"/>
</dbReference>
<feature type="compositionally biased region" description="Acidic residues" evidence="1">
    <location>
        <begin position="484"/>
        <end position="494"/>
    </location>
</feature>
<sequence>FFGIFDSLIHSNNSLNDIQKFHYLNAALKREAAEAIESLEITGANYRDAWSRLKERKENSVALRNANLLDGMLKHTRALTALNHPVKNWHDLLIYIIASKFCSIILAQKVLITEEDYCEKLFKLSYRRQAEGRFVVKLPVKEKMLSLLVNSREVALKRFLASERKFSKQPAFKTEYVAFMKEYQQLWHMRAVDTNTEGKFRVFLPHHNVIKQDSTTTKTRVVFDASSTYSQGKSLNDVLYKGAKMYEQVLRIGFKLHKWRTNISYNENVHATMENVDVSKERESKLLGVLWNPQDDTLQRGIIIVSKNIPEERKRMIIATIVKRETVIEYERFSSYYIEIKEVKLMIVRQVQAEEFIEDIKMLKLGNKVRKGSKLVALLPYFDDKSILRIGGRLKHAVLPFCVVVKAVYIESVEDLITDSFLAALKRFMARRDKVRNMYSDNGLGGGCTEVSENRLSRWQHVEQLKQRRVGVEVNEGRRREKAGEEEEEEEDQA</sequence>
<accession>A0A151WSJ3</accession>
<organism evidence="2 3">
    <name type="scientific">Mycetomoellerius zeteki</name>
    <dbReference type="NCBI Taxonomy" id="64791"/>
    <lineage>
        <taxon>Eukaryota</taxon>
        <taxon>Metazoa</taxon>
        <taxon>Ecdysozoa</taxon>
        <taxon>Arthropoda</taxon>
        <taxon>Hexapoda</taxon>
        <taxon>Insecta</taxon>
        <taxon>Pterygota</taxon>
        <taxon>Neoptera</taxon>
        <taxon>Endopterygota</taxon>
        <taxon>Hymenoptera</taxon>
        <taxon>Apocrita</taxon>
        <taxon>Aculeata</taxon>
        <taxon>Formicoidea</taxon>
        <taxon>Formicidae</taxon>
        <taxon>Myrmicinae</taxon>
        <taxon>Mycetomoellerius</taxon>
    </lineage>
</organism>
<reference evidence="2 3" key="1">
    <citation type="submission" date="2015-09" db="EMBL/GenBank/DDBJ databases">
        <title>Trachymyrmex zeteki WGS genome.</title>
        <authorList>
            <person name="Nygaard S."/>
            <person name="Hu H."/>
            <person name="Boomsma J."/>
            <person name="Zhang G."/>
        </authorList>
    </citation>
    <scope>NUCLEOTIDE SEQUENCE [LARGE SCALE GENOMIC DNA]</scope>
    <source>
        <strain evidence="2">Tzet28-1</strain>
        <tissue evidence="2">Whole body</tissue>
    </source>
</reference>
<protein>
    <submittedName>
        <fullName evidence="2">Uncharacterized protein</fullName>
    </submittedName>
</protein>
<dbReference type="PANTHER" id="PTHR47331:SF1">
    <property type="entry name" value="GAG-LIKE PROTEIN"/>
    <property type="match status" value="1"/>
</dbReference>
<dbReference type="InterPro" id="IPR005312">
    <property type="entry name" value="DUF1759"/>
</dbReference>
<name>A0A151WSJ3_9HYME</name>
<gene>
    <name evidence="2" type="ORF">ALC60_10157</name>
</gene>
<dbReference type="Proteomes" id="UP000075809">
    <property type="component" value="Unassembled WGS sequence"/>
</dbReference>
<proteinExistence type="predicted"/>
<feature type="region of interest" description="Disordered" evidence="1">
    <location>
        <begin position="475"/>
        <end position="494"/>
    </location>
</feature>